<keyword evidence="4" id="KW-1185">Reference proteome</keyword>
<organism evidence="3 4">
    <name type="scientific">Paracoccus aurantiacus</name>
    <dbReference type="NCBI Taxonomy" id="2599412"/>
    <lineage>
        <taxon>Bacteria</taxon>
        <taxon>Pseudomonadati</taxon>
        <taxon>Pseudomonadota</taxon>
        <taxon>Alphaproteobacteria</taxon>
        <taxon>Rhodobacterales</taxon>
        <taxon>Paracoccaceae</taxon>
        <taxon>Paracoccus</taxon>
    </lineage>
</organism>
<dbReference type="AlphaFoldDB" id="A0A5C6RTH8"/>
<dbReference type="PANTHER" id="PTHR15020">
    <property type="entry name" value="FLAVIN REDUCTASE-RELATED"/>
    <property type="match status" value="1"/>
</dbReference>
<dbReference type="Gene3D" id="3.40.50.720">
    <property type="entry name" value="NAD(P)-binding Rossmann-like Domain"/>
    <property type="match status" value="1"/>
</dbReference>
<dbReference type="InterPro" id="IPR016040">
    <property type="entry name" value="NAD(P)-bd_dom"/>
</dbReference>
<gene>
    <name evidence="3" type="ORF">FQV27_16545</name>
</gene>
<dbReference type="EMBL" id="VOPL01000009">
    <property type="protein sequence ID" value="TXB65661.1"/>
    <property type="molecule type" value="Genomic_DNA"/>
</dbReference>
<name>A0A5C6RTH8_9RHOB</name>
<dbReference type="CDD" id="cd05243">
    <property type="entry name" value="SDR_a5"/>
    <property type="match status" value="1"/>
</dbReference>
<dbReference type="Proteomes" id="UP000321562">
    <property type="component" value="Unassembled WGS sequence"/>
</dbReference>
<feature type="domain" description="NAD(P)-binding" evidence="2">
    <location>
        <begin position="12"/>
        <end position="189"/>
    </location>
</feature>
<comment type="caution">
    <text evidence="3">The sequence shown here is derived from an EMBL/GenBank/DDBJ whole genome shotgun (WGS) entry which is preliminary data.</text>
</comment>
<accession>A0A5C6RTH8</accession>
<dbReference type="OrthoDB" id="7419852at2"/>
<evidence type="ECO:0000313" key="3">
    <source>
        <dbReference type="EMBL" id="TXB65661.1"/>
    </source>
</evidence>
<reference evidence="3 4" key="1">
    <citation type="submission" date="2019-08" db="EMBL/GenBank/DDBJ databases">
        <authorList>
            <person name="Ye J."/>
        </authorList>
    </citation>
    <scope>NUCLEOTIDE SEQUENCE [LARGE SCALE GENOMIC DNA]</scope>
    <source>
        <strain evidence="3 4">TK008</strain>
    </source>
</reference>
<proteinExistence type="predicted"/>
<evidence type="ECO:0000313" key="4">
    <source>
        <dbReference type="Proteomes" id="UP000321562"/>
    </source>
</evidence>
<feature type="region of interest" description="Disordered" evidence="1">
    <location>
        <begin position="221"/>
        <end position="249"/>
    </location>
</feature>
<protein>
    <submittedName>
        <fullName evidence="3">SDR family oxidoreductase</fullName>
    </submittedName>
</protein>
<sequence length="249" mass="26622">MTSAKPILLSVGATGSIGTHVIRAAQKHGFHVRALVRSPKTAKLPPEIEIVEGDLTRPETLKAAVGGADYITFTHGTHGGQQNAEAVDYGGVRNILAALNGARPRVSLMTAIGTTDRKGAHDWKRRGERLIRASGLDYTIIRPGWFDYNEASQRRLVMPQGDVPVTGAPADGVIARDQLGDVLVRSLTSDAARNKTFALLAEEGEEQPDLDVVFAGLHPDVPGEPDGYGDPHNMPLDDEPADIRAAMKA</sequence>
<dbReference type="PANTHER" id="PTHR15020:SF43">
    <property type="entry name" value="NAD(P)-BINDING DOMAIN-CONTAINING PROTEIN"/>
    <property type="match status" value="1"/>
</dbReference>
<dbReference type="Pfam" id="PF13460">
    <property type="entry name" value="NAD_binding_10"/>
    <property type="match status" value="1"/>
</dbReference>
<dbReference type="RefSeq" id="WP_147100709.1">
    <property type="nucleotide sequence ID" value="NZ_JBHUFH010000037.1"/>
</dbReference>
<dbReference type="InterPro" id="IPR036291">
    <property type="entry name" value="NAD(P)-bd_dom_sf"/>
</dbReference>
<dbReference type="SUPFAM" id="SSF51735">
    <property type="entry name" value="NAD(P)-binding Rossmann-fold domains"/>
    <property type="match status" value="1"/>
</dbReference>
<evidence type="ECO:0000256" key="1">
    <source>
        <dbReference type="SAM" id="MobiDB-lite"/>
    </source>
</evidence>
<evidence type="ECO:0000259" key="2">
    <source>
        <dbReference type="Pfam" id="PF13460"/>
    </source>
</evidence>